<proteinExistence type="predicted"/>
<protein>
    <submittedName>
        <fullName evidence="1">Uncharacterized protein</fullName>
    </submittedName>
</protein>
<accession>A0AAD7ISV8</accession>
<comment type="caution">
    <text evidence="1">The sequence shown here is derived from an EMBL/GenBank/DDBJ whole genome shotgun (WGS) entry which is preliminary data.</text>
</comment>
<dbReference type="EMBL" id="JARJLG010000092">
    <property type="protein sequence ID" value="KAJ7747989.1"/>
    <property type="molecule type" value="Genomic_DNA"/>
</dbReference>
<evidence type="ECO:0000313" key="2">
    <source>
        <dbReference type="Proteomes" id="UP001215280"/>
    </source>
</evidence>
<sequence>MQNHWSAHPRGLQYSSLSNLKAVGVYNPNNLLLCTHGEIISQGKEVEAAMTTAQAKHFAKKYGVKGVPLLSFLHSLSFPSSFAYDFMHLIWENLIENLTLLWTSDFKGLDEGTKQYELAMAVWEAITSQTESAADMIPSTYGSRILNIAKDRPTVSVEMWSSWTLYLGPVLLRHHFRCVRYYRHFIQLVHLLNLCLQFEITDEEIEALCTGFIDWVQQYEIIYFQNDVEQMTLGAKANSYKGGTKDRQRMDKGQVQIPSTQSTSRAHFRTHSCLIRSPRDKNLIPAITIAGFLWLLATKFSDWRVLYFVAVFYSKIPVTPDDRIISSLKLCPRPVLTRIENETQQRMAGSPGHYWQSRQASHSFTSENSTPPAQANISAQLPLLPEISLGLGDLQAHFWWGKYQRGCREPLVVPDYKSPISMPNCAAASSYHVYQTPYWYQGILTEFRLQKRQAIYIHMRLESKALTLNYREAHFNHAKVNKEFTDVIYSKSQMTSRK</sequence>
<reference evidence="1" key="1">
    <citation type="submission" date="2023-03" db="EMBL/GenBank/DDBJ databases">
        <title>Massive genome expansion in bonnet fungi (Mycena s.s.) driven by repeated elements and novel gene families across ecological guilds.</title>
        <authorList>
            <consortium name="Lawrence Berkeley National Laboratory"/>
            <person name="Harder C.B."/>
            <person name="Miyauchi S."/>
            <person name="Viragh M."/>
            <person name="Kuo A."/>
            <person name="Thoen E."/>
            <person name="Andreopoulos B."/>
            <person name="Lu D."/>
            <person name="Skrede I."/>
            <person name="Drula E."/>
            <person name="Henrissat B."/>
            <person name="Morin E."/>
            <person name="Kohler A."/>
            <person name="Barry K."/>
            <person name="LaButti K."/>
            <person name="Morin E."/>
            <person name="Salamov A."/>
            <person name="Lipzen A."/>
            <person name="Mereny Z."/>
            <person name="Hegedus B."/>
            <person name="Baldrian P."/>
            <person name="Stursova M."/>
            <person name="Weitz H."/>
            <person name="Taylor A."/>
            <person name="Grigoriev I.V."/>
            <person name="Nagy L.G."/>
            <person name="Martin F."/>
            <person name="Kauserud H."/>
        </authorList>
    </citation>
    <scope>NUCLEOTIDE SEQUENCE</scope>
    <source>
        <strain evidence="1">CBHHK188m</strain>
    </source>
</reference>
<gene>
    <name evidence="1" type="ORF">DFH07DRAFT_775932</name>
</gene>
<dbReference type="AlphaFoldDB" id="A0AAD7ISV8"/>
<organism evidence="1 2">
    <name type="scientific">Mycena maculata</name>
    <dbReference type="NCBI Taxonomy" id="230809"/>
    <lineage>
        <taxon>Eukaryota</taxon>
        <taxon>Fungi</taxon>
        <taxon>Dikarya</taxon>
        <taxon>Basidiomycota</taxon>
        <taxon>Agaricomycotina</taxon>
        <taxon>Agaricomycetes</taxon>
        <taxon>Agaricomycetidae</taxon>
        <taxon>Agaricales</taxon>
        <taxon>Marasmiineae</taxon>
        <taxon>Mycenaceae</taxon>
        <taxon>Mycena</taxon>
    </lineage>
</organism>
<dbReference type="Proteomes" id="UP001215280">
    <property type="component" value="Unassembled WGS sequence"/>
</dbReference>
<evidence type="ECO:0000313" key="1">
    <source>
        <dbReference type="EMBL" id="KAJ7747989.1"/>
    </source>
</evidence>
<keyword evidence="2" id="KW-1185">Reference proteome</keyword>
<name>A0AAD7ISV8_9AGAR</name>